<dbReference type="InterPro" id="IPR011024">
    <property type="entry name" value="G_crystallin-like"/>
</dbReference>
<gene>
    <name evidence="2" type="ORF">Ocin01_17386</name>
</gene>
<dbReference type="EMBL" id="LJIJ01002746">
    <property type="protein sequence ID" value="ODM89296.1"/>
    <property type="molecule type" value="Genomic_DNA"/>
</dbReference>
<evidence type="ECO:0000256" key="1">
    <source>
        <dbReference type="SAM" id="SignalP"/>
    </source>
</evidence>
<dbReference type="SUPFAM" id="SSF49695">
    <property type="entry name" value="gamma-Crystallin-like"/>
    <property type="match status" value="1"/>
</dbReference>
<proteinExistence type="predicted"/>
<comment type="caution">
    <text evidence="2">The sequence shown here is derived from an EMBL/GenBank/DDBJ whole genome shotgun (WGS) entry which is preliminary data.</text>
</comment>
<feature type="chain" id="PRO_5008903619" evidence="1">
    <location>
        <begin position="26"/>
        <end position="449"/>
    </location>
</feature>
<organism evidence="2 3">
    <name type="scientific">Orchesella cincta</name>
    <name type="common">Springtail</name>
    <name type="synonym">Podura cincta</name>
    <dbReference type="NCBI Taxonomy" id="48709"/>
    <lineage>
        <taxon>Eukaryota</taxon>
        <taxon>Metazoa</taxon>
        <taxon>Ecdysozoa</taxon>
        <taxon>Arthropoda</taxon>
        <taxon>Hexapoda</taxon>
        <taxon>Collembola</taxon>
        <taxon>Entomobryomorpha</taxon>
        <taxon>Entomobryoidea</taxon>
        <taxon>Orchesellidae</taxon>
        <taxon>Orchesellinae</taxon>
        <taxon>Orchesella</taxon>
    </lineage>
</organism>
<sequence>MLQFTPKLFQLFCWVALLLLGASLGAQIKFYDEAEYRGLFFETNPTGECINLPTYGHNHASSVNASGNCLILYQQLDCNSSGLSLRVAPDMDHNWDFNNYEFDNRAKSFQTCNEAEGGEKVRVGLYSTYNTEATNLEGAGGLRVQYEDICGCTNLPYYAQFNISSLDNHGNCIMIYKDEDCRGGSWNLRGGKSIQSQNLSLINFDKSVRSINLCSDRQWCLKLNATLFKFELTSQDPTSPFAESEYVAMTSKTVLFNNGSATVTQEYIATKTISEQVTVTRDSSLTEMSTVSTVDSVQTSTSVGFPFFFKQTTVRTLTNAYTFTTNSTSSEGEEFTSEETREFSVSQKIEIPPCTRYEIDSFIKMTENFPVEYVLYTYVSGIHGEKRLTAQELRPKLISLEYVEDHDEYTVIAKSTNVLKANFGVEAVTDGSGEPIEGCVQQSGNRTEL</sequence>
<dbReference type="Gene3D" id="2.60.20.10">
    <property type="entry name" value="Crystallins"/>
    <property type="match status" value="1"/>
</dbReference>
<keyword evidence="1" id="KW-0732">Signal</keyword>
<name>A0A1D2M8I2_ORCCI</name>
<accession>A0A1D2M8I2</accession>
<protein>
    <submittedName>
        <fullName evidence="2">Uncharacterized protein</fullName>
    </submittedName>
</protein>
<dbReference type="SUPFAM" id="SSF56973">
    <property type="entry name" value="Aerolisin/ETX pore-forming domain"/>
    <property type="match status" value="1"/>
</dbReference>
<feature type="signal peptide" evidence="1">
    <location>
        <begin position="1"/>
        <end position="25"/>
    </location>
</feature>
<evidence type="ECO:0000313" key="3">
    <source>
        <dbReference type="Proteomes" id="UP000094527"/>
    </source>
</evidence>
<keyword evidence="3" id="KW-1185">Reference proteome</keyword>
<dbReference type="AlphaFoldDB" id="A0A1D2M8I2"/>
<reference evidence="2 3" key="1">
    <citation type="journal article" date="2016" name="Genome Biol. Evol.">
        <title>Gene Family Evolution Reflects Adaptation to Soil Environmental Stressors in the Genome of the Collembolan Orchesella cincta.</title>
        <authorList>
            <person name="Faddeeva-Vakhrusheva A."/>
            <person name="Derks M.F."/>
            <person name="Anvar S.Y."/>
            <person name="Agamennone V."/>
            <person name="Suring W."/>
            <person name="Smit S."/>
            <person name="van Straalen N.M."/>
            <person name="Roelofs D."/>
        </authorList>
    </citation>
    <scope>NUCLEOTIDE SEQUENCE [LARGE SCALE GENOMIC DNA]</scope>
    <source>
        <tissue evidence="2">Mixed pool</tissue>
    </source>
</reference>
<evidence type="ECO:0000313" key="2">
    <source>
        <dbReference type="EMBL" id="ODM89296.1"/>
    </source>
</evidence>
<dbReference type="Proteomes" id="UP000094527">
    <property type="component" value="Unassembled WGS sequence"/>
</dbReference>
<dbReference type="Gene3D" id="2.170.15.10">
    <property type="entry name" value="Proaerolysin, chain A, domain 3"/>
    <property type="match status" value="1"/>
</dbReference>